<evidence type="ECO:0008006" key="4">
    <source>
        <dbReference type="Google" id="ProtNLM"/>
    </source>
</evidence>
<sequence>MNNFDKMNTLELEKKLQELKESLEEVKEERKFVLNQTGIHLPGVTVQKYEAEIKEIKQNINTLKALLQRNKKNI</sequence>
<name>A0ABS8N7G9_9CLOT</name>
<proteinExistence type="predicted"/>
<evidence type="ECO:0000256" key="1">
    <source>
        <dbReference type="SAM" id="Coils"/>
    </source>
</evidence>
<organism evidence="2 3">
    <name type="scientific">Clostridium aromativorans</name>
    <dbReference type="NCBI Taxonomy" id="2836848"/>
    <lineage>
        <taxon>Bacteria</taxon>
        <taxon>Bacillati</taxon>
        <taxon>Bacillota</taxon>
        <taxon>Clostridia</taxon>
        <taxon>Eubacteriales</taxon>
        <taxon>Clostridiaceae</taxon>
        <taxon>Clostridium</taxon>
    </lineage>
</organism>
<protein>
    <recommendedName>
        <fullName evidence="4">50S ribosomal protein L29</fullName>
    </recommendedName>
</protein>
<comment type="caution">
    <text evidence="2">The sequence shown here is derived from an EMBL/GenBank/DDBJ whole genome shotgun (WGS) entry which is preliminary data.</text>
</comment>
<keyword evidence="1" id="KW-0175">Coiled coil</keyword>
<gene>
    <name evidence="2" type="ORF">LN736_09680</name>
</gene>
<evidence type="ECO:0000313" key="2">
    <source>
        <dbReference type="EMBL" id="MCC9295124.1"/>
    </source>
</evidence>
<evidence type="ECO:0000313" key="3">
    <source>
        <dbReference type="Proteomes" id="UP001165422"/>
    </source>
</evidence>
<dbReference type="Proteomes" id="UP001165422">
    <property type="component" value="Unassembled WGS sequence"/>
</dbReference>
<dbReference type="EMBL" id="JAJJPB010000010">
    <property type="protein sequence ID" value="MCC9295124.1"/>
    <property type="molecule type" value="Genomic_DNA"/>
</dbReference>
<accession>A0ABS8N7G9</accession>
<feature type="coiled-coil region" evidence="1">
    <location>
        <begin position="9"/>
        <end position="73"/>
    </location>
</feature>
<reference evidence="2" key="1">
    <citation type="submission" date="2021-11" db="EMBL/GenBank/DDBJ databases">
        <authorList>
            <person name="Qingchun L."/>
            <person name="Dong Z."/>
            <person name="Zongwei Q."/>
            <person name="Jia Z."/>
            <person name="Duotao L."/>
        </authorList>
    </citation>
    <scope>NUCLEOTIDE SEQUENCE</scope>
    <source>
        <strain evidence="2">WLY-B-L2</strain>
    </source>
</reference>
<dbReference type="RefSeq" id="WP_229981468.1">
    <property type="nucleotide sequence ID" value="NZ_JAJJPB010000010.1"/>
</dbReference>
<keyword evidence="3" id="KW-1185">Reference proteome</keyword>